<reference evidence="5 6" key="1">
    <citation type="submission" date="2019-01" db="EMBL/GenBank/DDBJ databases">
        <title>Draft genome sequences of the type strains of six Macrococcus species.</title>
        <authorList>
            <person name="Mazhar S."/>
            <person name="Altermann E."/>
            <person name="Hill C."/>
            <person name="Mcauliffe O."/>
        </authorList>
    </citation>
    <scope>NUCLEOTIDE SEQUENCE [LARGE SCALE GENOMIC DNA]</scope>
    <source>
        <strain evidence="5 6">ATCC 51825</strain>
    </source>
</reference>
<dbReference type="RefSeq" id="WP_133451467.1">
    <property type="nucleotide sequence ID" value="NZ_CP128470.1"/>
</dbReference>
<name>A0A4R6C1C4_9STAP</name>
<gene>
    <name evidence="5" type="ORF">ERX55_04835</name>
</gene>
<keyword evidence="1" id="KW-1277">Toxin-antitoxin system</keyword>
<dbReference type="InterPro" id="IPR008201">
    <property type="entry name" value="HepT-like"/>
</dbReference>
<dbReference type="Proteomes" id="UP000294843">
    <property type="component" value="Unassembled WGS sequence"/>
</dbReference>
<keyword evidence="6" id="KW-1185">Reference proteome</keyword>
<dbReference type="OrthoDB" id="2375467at2"/>
<dbReference type="PANTHER" id="PTHR33397:SF5">
    <property type="entry name" value="RNASE YUTE-RELATED"/>
    <property type="match status" value="1"/>
</dbReference>
<proteinExistence type="inferred from homology"/>
<organism evidence="5 6">
    <name type="scientific">Macrococcus bovicus</name>
    <dbReference type="NCBI Taxonomy" id="69968"/>
    <lineage>
        <taxon>Bacteria</taxon>
        <taxon>Bacillati</taxon>
        <taxon>Bacillota</taxon>
        <taxon>Bacilli</taxon>
        <taxon>Bacillales</taxon>
        <taxon>Staphylococcaceae</taxon>
        <taxon>Macrococcus</taxon>
    </lineage>
</organism>
<dbReference type="InterPro" id="IPR052379">
    <property type="entry name" value="Type_VII_TA_RNase"/>
</dbReference>
<sequence length="145" mass="16476">MYFVDRDELALKLDYITQLTADFTAAEGYALERICHMLIESTVDVGNMMIDGFIMRDPGSYQDVIDIMEMEKVITGDDAKMISATLPTRQWMVRDYTHIDHDKLKSVFSANLAAYTHFQRAVESFIDRELGPVSAFGKGGNHEKI</sequence>
<dbReference type="AlphaFoldDB" id="A0A4R6C1C4"/>
<evidence type="ECO:0000313" key="5">
    <source>
        <dbReference type="EMBL" id="TDM14742.1"/>
    </source>
</evidence>
<evidence type="ECO:0000256" key="1">
    <source>
        <dbReference type="ARBA" id="ARBA00022649"/>
    </source>
</evidence>
<evidence type="ECO:0000256" key="4">
    <source>
        <dbReference type="ARBA" id="ARBA00024207"/>
    </source>
</evidence>
<comment type="caution">
    <text evidence="5">The sequence shown here is derived from an EMBL/GenBank/DDBJ whole genome shotgun (WGS) entry which is preliminary data.</text>
</comment>
<dbReference type="Pfam" id="PF01934">
    <property type="entry name" value="HepT-like"/>
    <property type="match status" value="1"/>
</dbReference>
<dbReference type="Gene3D" id="1.20.120.580">
    <property type="entry name" value="bsu32300-like"/>
    <property type="match status" value="1"/>
</dbReference>
<evidence type="ECO:0000256" key="2">
    <source>
        <dbReference type="ARBA" id="ARBA00022722"/>
    </source>
</evidence>
<keyword evidence="3" id="KW-0378">Hydrolase</keyword>
<dbReference type="GO" id="GO:0110001">
    <property type="term" value="C:toxin-antitoxin complex"/>
    <property type="evidence" value="ECO:0007669"/>
    <property type="project" value="InterPro"/>
</dbReference>
<comment type="similarity">
    <text evidence="4">Belongs to the HepT RNase toxin family.</text>
</comment>
<dbReference type="GO" id="GO:0004540">
    <property type="term" value="F:RNA nuclease activity"/>
    <property type="evidence" value="ECO:0007669"/>
    <property type="project" value="InterPro"/>
</dbReference>
<dbReference type="PANTHER" id="PTHR33397">
    <property type="entry name" value="UPF0331 PROTEIN YUTE"/>
    <property type="match status" value="1"/>
</dbReference>
<keyword evidence="2" id="KW-0540">Nuclease</keyword>
<dbReference type="GO" id="GO:0016787">
    <property type="term" value="F:hydrolase activity"/>
    <property type="evidence" value="ECO:0007669"/>
    <property type="project" value="UniProtKB-KW"/>
</dbReference>
<evidence type="ECO:0000313" key="6">
    <source>
        <dbReference type="Proteomes" id="UP000294843"/>
    </source>
</evidence>
<evidence type="ECO:0000256" key="3">
    <source>
        <dbReference type="ARBA" id="ARBA00022801"/>
    </source>
</evidence>
<dbReference type="EMBL" id="SCWF01000003">
    <property type="protein sequence ID" value="TDM14742.1"/>
    <property type="molecule type" value="Genomic_DNA"/>
</dbReference>
<accession>A0A4R6C1C4</accession>
<dbReference type="InterPro" id="IPR037038">
    <property type="entry name" value="HepT-like_sf"/>
</dbReference>
<protein>
    <submittedName>
        <fullName evidence="5">DUF86 domain-containing protein</fullName>
    </submittedName>
</protein>